<reference evidence="2" key="1">
    <citation type="journal article" date="2022" name="Mol. Ecol. Resour.">
        <title>The genomes of chicory, endive, great burdock and yacon provide insights into Asteraceae palaeo-polyploidization history and plant inulin production.</title>
        <authorList>
            <person name="Fan W."/>
            <person name="Wang S."/>
            <person name="Wang H."/>
            <person name="Wang A."/>
            <person name="Jiang F."/>
            <person name="Liu H."/>
            <person name="Zhao H."/>
            <person name="Xu D."/>
            <person name="Zhang Y."/>
        </authorList>
    </citation>
    <scope>NUCLEOTIDE SEQUENCE [LARGE SCALE GENOMIC DNA]</scope>
    <source>
        <strain evidence="2">cv. Niubang</strain>
    </source>
</reference>
<keyword evidence="2" id="KW-1185">Reference proteome</keyword>
<sequence>MQYQEVRHECREIKDTNGERRDRGREGVRTDKKKDRGQRGRVDGHLEPLPSSPFLTPSSPPSLLPPSSYKSGSMVTNSQKKILIPGKPILTITPWSNPNSVNLFGPKTIVSKTIQPRPRIDLNKSIAKSDSITSTTRHRKWLNDDLRKLPPPLPPPSLPMPLPWPPSAFKPPLSPFIPPSPSLDLNHGDLEELVKFLSREEFIKKLVWELDPLNVSGSAIVEPKIEIDILGQFQSSKTYQLLSNGIESRVILDPGGNVQDKRTTETKLLLCKIVYEEIMLQSMRLRREWILKSVQSLTFGIREAEGVIPSTPISNILKEMNINKNCEDVDASTVFGYVFEAGLTQWHVGVTILVQETQTTSSLLRDFVERMEEIQLAARIELKHLTHARFHTSMDECLYLVPCFFEPDSRKKAAATLNTSCLKGGVSSSKIVSCSCISTFRKHGPNLDVTLLSDTEVSNAIENERKLNIAIEGSIGQFNANIPEGVFHFKALLGGKIFIGKDSSVLLGCYKSCTAARAGFITNYDLHGPVPVLPIFHEALQRQLKDSVHSLQYEREDIISVSSRRIIKGTKRVVNLQLGAIGGGWKDPNDPTP</sequence>
<protein>
    <submittedName>
        <fullName evidence="1">Uncharacterized protein</fullName>
    </submittedName>
</protein>
<gene>
    <name evidence="1" type="ORF">L6452_04630</name>
</gene>
<organism evidence="1 2">
    <name type="scientific">Arctium lappa</name>
    <name type="common">Greater burdock</name>
    <name type="synonym">Lappa major</name>
    <dbReference type="NCBI Taxonomy" id="4217"/>
    <lineage>
        <taxon>Eukaryota</taxon>
        <taxon>Viridiplantae</taxon>
        <taxon>Streptophyta</taxon>
        <taxon>Embryophyta</taxon>
        <taxon>Tracheophyta</taxon>
        <taxon>Spermatophyta</taxon>
        <taxon>Magnoliopsida</taxon>
        <taxon>eudicotyledons</taxon>
        <taxon>Gunneridae</taxon>
        <taxon>Pentapetalae</taxon>
        <taxon>asterids</taxon>
        <taxon>campanulids</taxon>
        <taxon>Asterales</taxon>
        <taxon>Asteraceae</taxon>
        <taxon>Carduoideae</taxon>
        <taxon>Cardueae</taxon>
        <taxon>Arctiinae</taxon>
        <taxon>Arctium</taxon>
    </lineage>
</organism>
<comment type="caution">
    <text evidence="1">The sequence shown here is derived from an EMBL/GenBank/DDBJ whole genome shotgun (WGS) entry which is preliminary data.</text>
</comment>
<dbReference type="EMBL" id="CM042048">
    <property type="protein sequence ID" value="KAI3757097.1"/>
    <property type="molecule type" value="Genomic_DNA"/>
</dbReference>
<proteinExistence type="predicted"/>
<evidence type="ECO:0000313" key="2">
    <source>
        <dbReference type="Proteomes" id="UP001055879"/>
    </source>
</evidence>
<evidence type="ECO:0000313" key="1">
    <source>
        <dbReference type="EMBL" id="KAI3757097.1"/>
    </source>
</evidence>
<accession>A0ACB9EE57</accession>
<name>A0ACB9EE57_ARCLA</name>
<dbReference type="Proteomes" id="UP001055879">
    <property type="component" value="Linkage Group LG02"/>
</dbReference>
<reference evidence="1 2" key="2">
    <citation type="journal article" date="2022" name="Mol. Ecol. Resour.">
        <title>The genomes of chicory, endive, great burdock and yacon provide insights into Asteraceae paleo-polyploidization history and plant inulin production.</title>
        <authorList>
            <person name="Fan W."/>
            <person name="Wang S."/>
            <person name="Wang H."/>
            <person name="Wang A."/>
            <person name="Jiang F."/>
            <person name="Liu H."/>
            <person name="Zhao H."/>
            <person name="Xu D."/>
            <person name="Zhang Y."/>
        </authorList>
    </citation>
    <scope>NUCLEOTIDE SEQUENCE [LARGE SCALE GENOMIC DNA]</scope>
    <source>
        <strain evidence="2">cv. Niubang</strain>
    </source>
</reference>